<evidence type="ECO:0008006" key="4">
    <source>
        <dbReference type="Google" id="ProtNLM"/>
    </source>
</evidence>
<gene>
    <name evidence="2" type="ORF">FIV42_13625</name>
</gene>
<dbReference type="OrthoDB" id="4234970at2"/>
<feature type="region of interest" description="Disordered" evidence="1">
    <location>
        <begin position="1"/>
        <end position="23"/>
    </location>
</feature>
<evidence type="ECO:0000313" key="3">
    <source>
        <dbReference type="Proteomes" id="UP000315995"/>
    </source>
</evidence>
<reference evidence="2 3" key="1">
    <citation type="submission" date="2019-06" db="EMBL/GenBank/DDBJ databases">
        <title>Persicimonas caeni gen. nov., sp. nov., a predatory bacterium isolated from solar saltern.</title>
        <authorList>
            <person name="Wang S."/>
        </authorList>
    </citation>
    <scope>NUCLEOTIDE SEQUENCE [LARGE SCALE GENOMIC DNA]</scope>
    <source>
        <strain evidence="2 3">YN101</strain>
    </source>
</reference>
<dbReference type="EMBL" id="CP041186">
    <property type="protein sequence ID" value="QDG51749.1"/>
    <property type="molecule type" value="Genomic_DNA"/>
</dbReference>
<accession>A0A5B8Y5B3</accession>
<proteinExistence type="predicted"/>
<evidence type="ECO:0000313" key="2">
    <source>
        <dbReference type="EMBL" id="QDG51749.1"/>
    </source>
</evidence>
<name>A0A4Y6PUG1_PERCE</name>
<organism evidence="2 3">
    <name type="scientific">Persicimonas caeni</name>
    <dbReference type="NCBI Taxonomy" id="2292766"/>
    <lineage>
        <taxon>Bacteria</taxon>
        <taxon>Deltaproteobacteria</taxon>
        <taxon>Bradymonadales</taxon>
        <taxon>Bradymonadaceae</taxon>
        <taxon>Persicimonas</taxon>
    </lineage>
</organism>
<dbReference type="AlphaFoldDB" id="A0A4Y6PUG1"/>
<dbReference type="RefSeq" id="WP_141198229.1">
    <property type="nucleotide sequence ID" value="NZ_CP041186.1"/>
</dbReference>
<evidence type="ECO:0000256" key="1">
    <source>
        <dbReference type="SAM" id="MobiDB-lite"/>
    </source>
</evidence>
<accession>A0A4Y6PUG1</accession>
<sequence>MTDKMVIPGPGDDSPGSSEEQQEEQRELFNWDLLFDFHAMIGELRQTDGIVEVEATMHDPVPNFTIETIEHGLGILVPSRIKSFYQITDGLEFSWSYEHDGQLLPGGGAHIFDFATVFDNWLDSLWHSLPEHSDEEQDFLWSLRGVDRDLGPESSKMVVMCVEEDYPTYDLFVHDLDSHTSELLELTFREYFDCLLTSRGTYGWRGLLTEDTDGDGAEAFFEVMDRFFPHAKLDRWRG</sequence>
<protein>
    <recommendedName>
        <fullName evidence="4">SMI1/KNR4 family protein</fullName>
    </recommendedName>
</protein>
<dbReference type="Proteomes" id="UP000315995">
    <property type="component" value="Chromosome"/>
</dbReference>
<keyword evidence="3" id="KW-1185">Reference proteome</keyword>